<evidence type="ECO:0000256" key="8">
    <source>
        <dbReference type="SAM" id="MobiDB-lite"/>
    </source>
</evidence>
<evidence type="ECO:0000256" key="2">
    <source>
        <dbReference type="ARBA" id="ARBA00001946"/>
    </source>
</evidence>
<dbReference type="Gene3D" id="3.90.79.10">
    <property type="entry name" value="Nucleoside Triphosphate Pyrophosphohydrolase"/>
    <property type="match status" value="1"/>
</dbReference>
<accession>A0ABV5LUC9</accession>
<keyword evidence="7" id="KW-0464">Manganese</keyword>
<evidence type="ECO:0000256" key="7">
    <source>
        <dbReference type="ARBA" id="ARBA00023211"/>
    </source>
</evidence>
<dbReference type="SUPFAM" id="SSF55811">
    <property type="entry name" value="Nudix"/>
    <property type="match status" value="1"/>
</dbReference>
<dbReference type="PANTHER" id="PTHR12992">
    <property type="entry name" value="NUDIX HYDROLASE"/>
    <property type="match status" value="1"/>
</dbReference>
<dbReference type="PROSITE" id="PS51462">
    <property type="entry name" value="NUDIX"/>
    <property type="match status" value="1"/>
</dbReference>
<evidence type="ECO:0000313" key="11">
    <source>
        <dbReference type="Proteomes" id="UP001589748"/>
    </source>
</evidence>
<protein>
    <submittedName>
        <fullName evidence="10">NUDIX hydrolase</fullName>
        <ecNumber evidence="10">3.6.1.55</ecNumber>
    </submittedName>
</protein>
<evidence type="ECO:0000256" key="5">
    <source>
        <dbReference type="ARBA" id="ARBA00022801"/>
    </source>
</evidence>
<name>A0ABV5LUC9_9ACTN</name>
<dbReference type="EMBL" id="JBHMDM010000005">
    <property type="protein sequence ID" value="MFB9377636.1"/>
    <property type="molecule type" value="Genomic_DNA"/>
</dbReference>
<evidence type="ECO:0000256" key="3">
    <source>
        <dbReference type="ARBA" id="ARBA00006506"/>
    </source>
</evidence>
<dbReference type="RefSeq" id="WP_380138786.1">
    <property type="nucleotide sequence ID" value="NZ_JBHLUI010000010.1"/>
</dbReference>
<evidence type="ECO:0000259" key="9">
    <source>
        <dbReference type="PROSITE" id="PS51462"/>
    </source>
</evidence>
<feature type="region of interest" description="Disordered" evidence="8">
    <location>
        <begin position="1"/>
        <end position="21"/>
    </location>
</feature>
<sequence length="240" mass="24628">MNPSPGGDPSTGGGTLPDWLQPLASALPGVRSADLDWREDRAGPQVGARPAAVLVLLADGPAGPEVLLTERAGSLRQHSGQVAFPGGRADPGDASPAATALREAAEEVGLDATGVDVLGQLPGLQLRHSRHEVTAVVAHWRAPGPVGVVDRGEVARVESVPLAELYAPQNRCRVRAPGGYEGPAFATRGLLVWGFTAEVLVRVLRLGGLEPTPTAAASGVVGDGGPRVLGIEDALNWARS</sequence>
<keyword evidence="11" id="KW-1185">Reference proteome</keyword>
<dbReference type="EC" id="3.6.1.55" evidence="10"/>
<comment type="caution">
    <text evidence="10">The sequence shown here is derived from an EMBL/GenBank/DDBJ whole genome shotgun (WGS) entry which is preliminary data.</text>
</comment>
<comment type="cofactor">
    <cofactor evidence="2">
        <name>Mg(2+)</name>
        <dbReference type="ChEBI" id="CHEBI:18420"/>
    </cofactor>
</comment>
<feature type="domain" description="Nudix hydrolase" evidence="9">
    <location>
        <begin position="48"/>
        <end position="187"/>
    </location>
</feature>
<evidence type="ECO:0000256" key="4">
    <source>
        <dbReference type="ARBA" id="ARBA00022723"/>
    </source>
</evidence>
<dbReference type="GO" id="GO:0035539">
    <property type="term" value="F:8-oxo-7,8-dihydrodeoxyguanosine triphosphate pyrophosphatase activity"/>
    <property type="evidence" value="ECO:0007669"/>
    <property type="project" value="UniProtKB-EC"/>
</dbReference>
<keyword evidence="6" id="KW-0460">Magnesium</keyword>
<dbReference type="CDD" id="cd03426">
    <property type="entry name" value="NUDIX_CoAse_Nudt7"/>
    <property type="match status" value="1"/>
</dbReference>
<dbReference type="InterPro" id="IPR000086">
    <property type="entry name" value="NUDIX_hydrolase_dom"/>
</dbReference>
<comment type="cofactor">
    <cofactor evidence="1">
        <name>Mn(2+)</name>
        <dbReference type="ChEBI" id="CHEBI:29035"/>
    </cofactor>
</comment>
<dbReference type="PANTHER" id="PTHR12992:SF11">
    <property type="entry name" value="MITOCHONDRIAL COENZYME A DIPHOSPHATASE NUDT8"/>
    <property type="match status" value="1"/>
</dbReference>
<proteinExistence type="inferred from homology"/>
<dbReference type="PROSITE" id="PS01293">
    <property type="entry name" value="NUDIX_COA"/>
    <property type="match status" value="1"/>
</dbReference>
<dbReference type="InterPro" id="IPR000059">
    <property type="entry name" value="NUDIX_hydrolase_NudL_CS"/>
</dbReference>
<evidence type="ECO:0000256" key="6">
    <source>
        <dbReference type="ARBA" id="ARBA00022842"/>
    </source>
</evidence>
<gene>
    <name evidence="10" type="ORF">ACFFVI_11730</name>
</gene>
<dbReference type="InterPro" id="IPR045121">
    <property type="entry name" value="CoAse"/>
</dbReference>
<organism evidence="10 11">
    <name type="scientific">Kineococcus gynurae</name>
    <dbReference type="NCBI Taxonomy" id="452979"/>
    <lineage>
        <taxon>Bacteria</taxon>
        <taxon>Bacillati</taxon>
        <taxon>Actinomycetota</taxon>
        <taxon>Actinomycetes</taxon>
        <taxon>Kineosporiales</taxon>
        <taxon>Kineosporiaceae</taxon>
        <taxon>Kineococcus</taxon>
    </lineage>
</organism>
<evidence type="ECO:0000256" key="1">
    <source>
        <dbReference type="ARBA" id="ARBA00001936"/>
    </source>
</evidence>
<keyword evidence="5 10" id="KW-0378">Hydrolase</keyword>
<dbReference type="Pfam" id="PF00293">
    <property type="entry name" value="NUDIX"/>
    <property type="match status" value="1"/>
</dbReference>
<evidence type="ECO:0000313" key="10">
    <source>
        <dbReference type="EMBL" id="MFB9377636.1"/>
    </source>
</evidence>
<keyword evidence="4" id="KW-0479">Metal-binding</keyword>
<comment type="similarity">
    <text evidence="3">Belongs to the Nudix hydrolase family. PCD1 subfamily.</text>
</comment>
<dbReference type="Proteomes" id="UP001589748">
    <property type="component" value="Unassembled WGS sequence"/>
</dbReference>
<dbReference type="InterPro" id="IPR015797">
    <property type="entry name" value="NUDIX_hydrolase-like_dom_sf"/>
</dbReference>
<reference evidence="10 11" key="1">
    <citation type="submission" date="2024-09" db="EMBL/GenBank/DDBJ databases">
        <authorList>
            <person name="Sun Q."/>
            <person name="Mori K."/>
        </authorList>
    </citation>
    <scope>NUCLEOTIDE SEQUENCE [LARGE SCALE GENOMIC DNA]</scope>
    <source>
        <strain evidence="10 11">TISTR 1856</strain>
    </source>
</reference>